<dbReference type="AlphaFoldDB" id="Q5Z7I7"/>
<gene>
    <name evidence="1" type="primary">OSJNBa0016D02.35</name>
</gene>
<organism evidence="1 2">
    <name type="scientific">Oryza sativa subsp. japonica</name>
    <name type="common">Rice</name>
    <dbReference type="NCBI Taxonomy" id="39947"/>
    <lineage>
        <taxon>Eukaryota</taxon>
        <taxon>Viridiplantae</taxon>
        <taxon>Streptophyta</taxon>
        <taxon>Embryophyta</taxon>
        <taxon>Tracheophyta</taxon>
        <taxon>Spermatophyta</taxon>
        <taxon>Magnoliopsida</taxon>
        <taxon>Liliopsida</taxon>
        <taxon>Poales</taxon>
        <taxon>Poaceae</taxon>
        <taxon>BOP clade</taxon>
        <taxon>Oryzoideae</taxon>
        <taxon>Oryzeae</taxon>
        <taxon>Oryzinae</taxon>
        <taxon>Oryza</taxon>
        <taxon>Oryza sativa</taxon>
    </lineage>
</organism>
<accession>Q5Z7I7</accession>
<dbReference type="EMBL" id="AP004731">
    <property type="protein sequence ID" value="BAD54127.1"/>
    <property type="molecule type" value="Genomic_DNA"/>
</dbReference>
<evidence type="ECO:0000313" key="1">
    <source>
        <dbReference type="EMBL" id="BAD54127.1"/>
    </source>
</evidence>
<reference evidence="2" key="2">
    <citation type="journal article" date="2008" name="Nucleic Acids Res.">
        <title>The rice annotation project database (RAP-DB): 2008 update.</title>
        <authorList>
            <consortium name="The rice annotation project (RAP)"/>
        </authorList>
    </citation>
    <scope>GENOME REANNOTATION</scope>
    <source>
        <strain evidence="2">cv. Nipponbare</strain>
    </source>
</reference>
<proteinExistence type="predicted"/>
<reference evidence="2" key="1">
    <citation type="journal article" date="2005" name="Nature">
        <title>The map-based sequence of the rice genome.</title>
        <authorList>
            <consortium name="International rice genome sequencing project (IRGSP)"/>
            <person name="Matsumoto T."/>
            <person name="Wu J."/>
            <person name="Kanamori H."/>
            <person name="Katayose Y."/>
            <person name="Fujisawa M."/>
            <person name="Namiki N."/>
            <person name="Mizuno H."/>
            <person name="Yamamoto K."/>
            <person name="Antonio B.A."/>
            <person name="Baba T."/>
            <person name="Sakata K."/>
            <person name="Nagamura Y."/>
            <person name="Aoki H."/>
            <person name="Arikawa K."/>
            <person name="Arita K."/>
            <person name="Bito T."/>
            <person name="Chiden Y."/>
            <person name="Fujitsuka N."/>
            <person name="Fukunaka R."/>
            <person name="Hamada M."/>
            <person name="Harada C."/>
            <person name="Hayashi A."/>
            <person name="Hijishita S."/>
            <person name="Honda M."/>
            <person name="Hosokawa S."/>
            <person name="Ichikawa Y."/>
            <person name="Idonuma A."/>
            <person name="Iijima M."/>
            <person name="Ikeda M."/>
            <person name="Ikeno M."/>
            <person name="Ito K."/>
            <person name="Ito S."/>
            <person name="Ito T."/>
            <person name="Ito Y."/>
            <person name="Ito Y."/>
            <person name="Iwabuchi A."/>
            <person name="Kamiya K."/>
            <person name="Karasawa W."/>
            <person name="Kurita K."/>
            <person name="Katagiri S."/>
            <person name="Kikuta A."/>
            <person name="Kobayashi H."/>
            <person name="Kobayashi N."/>
            <person name="Machita K."/>
            <person name="Maehara T."/>
            <person name="Masukawa M."/>
            <person name="Mizubayashi T."/>
            <person name="Mukai Y."/>
            <person name="Nagasaki H."/>
            <person name="Nagata Y."/>
            <person name="Naito S."/>
            <person name="Nakashima M."/>
            <person name="Nakama Y."/>
            <person name="Nakamichi Y."/>
            <person name="Nakamura M."/>
            <person name="Meguro A."/>
            <person name="Negishi M."/>
            <person name="Ohta I."/>
            <person name="Ohta T."/>
            <person name="Okamoto M."/>
            <person name="Ono N."/>
            <person name="Saji S."/>
            <person name="Sakaguchi M."/>
            <person name="Sakai K."/>
            <person name="Shibata M."/>
            <person name="Shimokawa T."/>
            <person name="Song J."/>
            <person name="Takazaki Y."/>
            <person name="Terasawa K."/>
            <person name="Tsugane M."/>
            <person name="Tsuji K."/>
            <person name="Ueda S."/>
            <person name="Waki K."/>
            <person name="Yamagata H."/>
            <person name="Yamamoto M."/>
            <person name="Yamamoto S."/>
            <person name="Yamane H."/>
            <person name="Yoshiki S."/>
            <person name="Yoshihara R."/>
            <person name="Yukawa K."/>
            <person name="Zhong H."/>
            <person name="Yano M."/>
            <person name="Yuan Q."/>
            <person name="Ouyang S."/>
            <person name="Liu J."/>
            <person name="Jones K.M."/>
            <person name="Gansberger K."/>
            <person name="Moffat K."/>
            <person name="Hill J."/>
            <person name="Bera J."/>
            <person name="Fadrosh D."/>
            <person name="Jin S."/>
            <person name="Johri S."/>
            <person name="Kim M."/>
            <person name="Overton L."/>
            <person name="Reardon M."/>
            <person name="Tsitrin T."/>
            <person name="Vuong H."/>
            <person name="Weaver B."/>
            <person name="Ciecko A."/>
            <person name="Tallon L."/>
            <person name="Jackson J."/>
            <person name="Pai G."/>
            <person name="Aken S.V."/>
            <person name="Utterback T."/>
            <person name="Reidmuller S."/>
            <person name="Feldblyum T."/>
            <person name="Hsiao J."/>
            <person name="Zismann V."/>
            <person name="Iobst S."/>
            <person name="de Vazeille A.R."/>
            <person name="Buell C.R."/>
            <person name="Ying K."/>
            <person name="Li Y."/>
            <person name="Lu T."/>
            <person name="Huang Y."/>
            <person name="Zhao Q."/>
            <person name="Feng Q."/>
            <person name="Zhang L."/>
            <person name="Zhu J."/>
            <person name="Weng Q."/>
            <person name="Mu J."/>
            <person name="Lu Y."/>
            <person name="Fan D."/>
            <person name="Liu Y."/>
            <person name="Guan J."/>
            <person name="Zhang Y."/>
            <person name="Yu S."/>
            <person name="Liu X."/>
            <person name="Zhang Y."/>
            <person name="Hong G."/>
            <person name="Han B."/>
            <person name="Choisne N."/>
            <person name="Demange N."/>
            <person name="Orjeda G."/>
            <person name="Samain S."/>
            <person name="Cattolico L."/>
            <person name="Pelletier E."/>
            <person name="Couloux A."/>
            <person name="Segurens B."/>
            <person name="Wincker P."/>
            <person name="D'Hont A."/>
            <person name="Scarpelli C."/>
            <person name="Weissenbach J."/>
            <person name="Salanoubat M."/>
            <person name="Quetier F."/>
            <person name="Yu Y."/>
            <person name="Kim H.R."/>
            <person name="Rambo T."/>
            <person name="Currie J."/>
            <person name="Collura K."/>
            <person name="Luo M."/>
            <person name="Yang T."/>
            <person name="Ammiraju J.S.S."/>
            <person name="Engler F."/>
            <person name="Soderlund C."/>
            <person name="Wing R.A."/>
            <person name="Palmer L.E."/>
            <person name="de la Bastide M."/>
            <person name="Spiegel L."/>
            <person name="Nascimento L."/>
            <person name="Zutavern T."/>
            <person name="O'Shaughnessy A."/>
            <person name="Dike S."/>
            <person name="Dedhia N."/>
            <person name="Preston R."/>
            <person name="Balija V."/>
            <person name="McCombie W.R."/>
            <person name="Chow T."/>
            <person name="Chen H."/>
            <person name="Chung M."/>
            <person name="Chen C."/>
            <person name="Shaw J."/>
            <person name="Wu H."/>
            <person name="Hsiao K."/>
            <person name="Chao Y."/>
            <person name="Chu M."/>
            <person name="Cheng C."/>
            <person name="Hour A."/>
            <person name="Lee P."/>
            <person name="Lin S."/>
            <person name="Lin Y."/>
            <person name="Liou J."/>
            <person name="Liu S."/>
            <person name="Hsing Y."/>
            <person name="Raghuvanshi S."/>
            <person name="Mohanty A."/>
            <person name="Bharti A.K."/>
            <person name="Gaur A."/>
            <person name="Gupta V."/>
            <person name="Kumar D."/>
            <person name="Ravi V."/>
            <person name="Vij S."/>
            <person name="Kapur A."/>
            <person name="Khurana P."/>
            <person name="Khurana P."/>
            <person name="Khurana J.P."/>
            <person name="Tyagi A.K."/>
            <person name="Gaikwad K."/>
            <person name="Singh A."/>
            <person name="Dalal V."/>
            <person name="Srivastava S."/>
            <person name="Dixit A."/>
            <person name="Pal A.K."/>
            <person name="Ghazi I.A."/>
            <person name="Yadav M."/>
            <person name="Pandit A."/>
            <person name="Bhargava A."/>
            <person name="Sureshbabu K."/>
            <person name="Batra K."/>
            <person name="Sharma T.R."/>
            <person name="Mohapatra T."/>
            <person name="Singh N.K."/>
            <person name="Messing J."/>
            <person name="Nelson A.B."/>
            <person name="Fuks G."/>
            <person name="Kavchok S."/>
            <person name="Keizer G."/>
            <person name="Linton E."/>
            <person name="Llaca V."/>
            <person name="Song R."/>
            <person name="Tanyolac B."/>
            <person name="Young S."/>
            <person name="Ho-Il K."/>
            <person name="Hahn J.H."/>
            <person name="Sangsakoo G."/>
            <person name="Vanavichit A."/>
            <person name="de Mattos Luiz.A.T."/>
            <person name="Zimmer P.D."/>
            <person name="Malone G."/>
            <person name="Dellagostin O."/>
            <person name="de Oliveira A.C."/>
            <person name="Bevan M."/>
            <person name="Bancroft I."/>
            <person name="Minx P."/>
            <person name="Cordum H."/>
            <person name="Wilson R."/>
            <person name="Cheng Z."/>
            <person name="Jin W."/>
            <person name="Jiang J."/>
            <person name="Leong S.A."/>
            <person name="Iwama H."/>
            <person name="Gojobori T."/>
            <person name="Itoh T."/>
            <person name="Niimura Y."/>
            <person name="Fujii Y."/>
            <person name="Habara T."/>
            <person name="Sakai H."/>
            <person name="Sato Y."/>
            <person name="Wilson G."/>
            <person name="Kumar K."/>
            <person name="McCouch S."/>
            <person name="Juretic N."/>
            <person name="Hoen D."/>
            <person name="Wright S."/>
            <person name="Bruskiewich R."/>
            <person name="Bureau T."/>
            <person name="Miyao A."/>
            <person name="Hirochika H."/>
            <person name="Nishikawa T."/>
            <person name="Kadowaki K."/>
            <person name="Sugiura M."/>
            <person name="Burr B."/>
            <person name="Sasaki T."/>
        </authorList>
    </citation>
    <scope>NUCLEOTIDE SEQUENCE [LARGE SCALE GENOMIC DNA]</scope>
    <source>
        <strain evidence="2">cv. Nipponbare</strain>
    </source>
</reference>
<evidence type="ECO:0000313" key="2">
    <source>
        <dbReference type="Proteomes" id="UP000000763"/>
    </source>
</evidence>
<name>Q5Z7I7_ORYSJ</name>
<sequence length="60" mass="6439">MAEQIGLGCRDDDARLQALFGQIRSGGRGNPKGQDWKSTGKRVLVQCGGGHVRSRLDDGN</sequence>
<dbReference type="Proteomes" id="UP000000763">
    <property type="component" value="Chromosome 6"/>
</dbReference>
<protein>
    <submittedName>
        <fullName evidence="1">Uncharacterized protein</fullName>
    </submittedName>
</protein>